<protein>
    <recommendedName>
        <fullName evidence="3">Lysozyme</fullName>
        <ecNumber evidence="3">3.2.1.17</ecNumber>
    </recommendedName>
</protein>
<dbReference type="InterPro" id="IPR023347">
    <property type="entry name" value="Lysozyme_dom_sf"/>
</dbReference>
<reference evidence="4" key="1">
    <citation type="submission" date="2020-06" db="EMBL/GenBank/DDBJ databases">
        <title>Whole Genome Sequence of Bradyrhizobium sp. Strain 66S1MB.</title>
        <authorList>
            <person name="Bromfield E."/>
            <person name="Cloutier S."/>
        </authorList>
    </citation>
    <scope>NUCLEOTIDE SEQUENCE</scope>
    <source>
        <strain evidence="4">66S1MB</strain>
    </source>
</reference>
<keyword evidence="2 3" id="KW-0081">Bacteriolytic enzyme</keyword>
<dbReference type="PANTHER" id="PTHR38107:SF3">
    <property type="entry name" value="LYSOZYME RRRD-RELATED"/>
    <property type="match status" value="1"/>
</dbReference>
<name>A0A973WMZ3_9BRAD</name>
<organism evidence="4">
    <name type="scientific">Bradyrhizobium quebecense</name>
    <dbReference type="NCBI Taxonomy" id="2748629"/>
    <lineage>
        <taxon>Bacteria</taxon>
        <taxon>Pseudomonadati</taxon>
        <taxon>Pseudomonadota</taxon>
        <taxon>Alphaproteobacteria</taxon>
        <taxon>Hyphomicrobiales</taxon>
        <taxon>Nitrobacteraceae</taxon>
        <taxon>Bradyrhizobium</taxon>
    </lineage>
</organism>
<dbReference type="GO" id="GO:0042742">
    <property type="term" value="P:defense response to bacterium"/>
    <property type="evidence" value="ECO:0007669"/>
    <property type="project" value="UniProtKB-KW"/>
</dbReference>
<comment type="catalytic activity">
    <reaction evidence="3">
        <text>Hydrolysis of (1-&gt;4)-beta-linkages between N-acetylmuramic acid and N-acetyl-D-glucosamine residues in a peptidoglycan and between N-acetyl-D-glucosamine residues in chitodextrins.</text>
        <dbReference type="EC" id="3.2.1.17"/>
    </reaction>
</comment>
<dbReference type="PANTHER" id="PTHR38107">
    <property type="match status" value="1"/>
</dbReference>
<dbReference type="Gene3D" id="1.10.530.40">
    <property type="match status" value="1"/>
</dbReference>
<keyword evidence="3" id="KW-0378">Hydrolase</keyword>
<evidence type="ECO:0000256" key="1">
    <source>
        <dbReference type="ARBA" id="ARBA00022529"/>
    </source>
</evidence>
<keyword evidence="3" id="KW-0326">Glycosidase</keyword>
<dbReference type="CDD" id="cd16900">
    <property type="entry name" value="endolysin_R21-like"/>
    <property type="match status" value="1"/>
</dbReference>
<sequence length="168" mass="18354">MMAVTRKHVGLSAAGAVLAGVLVSHWEGMNLTAVHLPFDPPGVVTVCGGITNYDWPWLKVGMKFTKEQCQEELSHVAERYADKVVVCVPSLPTMPPHRQAAIASFAVNLGPGKICGTSIARDLNAGRVKEACDAMVKYVTANGKFLQGLYNRRTDAMWGERPWCLRED</sequence>
<evidence type="ECO:0000313" key="4">
    <source>
        <dbReference type="EMBL" id="NVL07928.1"/>
    </source>
</evidence>
<dbReference type="InterPro" id="IPR023346">
    <property type="entry name" value="Lysozyme-like_dom_sf"/>
</dbReference>
<dbReference type="EC" id="3.2.1.17" evidence="3"/>
<dbReference type="InterPro" id="IPR051018">
    <property type="entry name" value="Bacteriophage_GH24"/>
</dbReference>
<comment type="caution">
    <text evidence="4">The sequence shown here is derived from an EMBL/GenBank/DDBJ whole genome shotgun (WGS) entry which is preliminary data.</text>
</comment>
<gene>
    <name evidence="4" type="ORF">HU230_19695</name>
</gene>
<dbReference type="Pfam" id="PF00959">
    <property type="entry name" value="Phage_lysozyme"/>
    <property type="match status" value="1"/>
</dbReference>
<dbReference type="GO" id="GO:0031640">
    <property type="term" value="P:killing of cells of another organism"/>
    <property type="evidence" value="ECO:0007669"/>
    <property type="project" value="UniProtKB-KW"/>
</dbReference>
<proteinExistence type="inferred from homology"/>
<evidence type="ECO:0000256" key="3">
    <source>
        <dbReference type="RuleBase" id="RU003788"/>
    </source>
</evidence>
<evidence type="ECO:0000256" key="2">
    <source>
        <dbReference type="ARBA" id="ARBA00022638"/>
    </source>
</evidence>
<dbReference type="AlphaFoldDB" id="A0A973WMZ3"/>
<dbReference type="GO" id="GO:0016998">
    <property type="term" value="P:cell wall macromolecule catabolic process"/>
    <property type="evidence" value="ECO:0007669"/>
    <property type="project" value="InterPro"/>
</dbReference>
<dbReference type="SUPFAM" id="SSF53955">
    <property type="entry name" value="Lysozyme-like"/>
    <property type="match status" value="1"/>
</dbReference>
<accession>A0A973WMZ3</accession>
<dbReference type="EMBL" id="JABWSX010000001">
    <property type="protein sequence ID" value="NVL07928.1"/>
    <property type="molecule type" value="Genomic_DNA"/>
</dbReference>
<keyword evidence="1 3" id="KW-0929">Antimicrobial</keyword>
<dbReference type="GO" id="GO:0003796">
    <property type="term" value="F:lysozyme activity"/>
    <property type="evidence" value="ECO:0007669"/>
    <property type="project" value="UniProtKB-EC"/>
</dbReference>
<dbReference type="GO" id="GO:0009253">
    <property type="term" value="P:peptidoglycan catabolic process"/>
    <property type="evidence" value="ECO:0007669"/>
    <property type="project" value="InterPro"/>
</dbReference>
<dbReference type="InterPro" id="IPR002196">
    <property type="entry name" value="Glyco_hydro_24"/>
</dbReference>
<comment type="similarity">
    <text evidence="3">Belongs to the glycosyl hydrolase 24 family.</text>
</comment>